<proteinExistence type="predicted"/>
<dbReference type="EMBL" id="CP146203">
    <property type="protein sequence ID" value="XBH22968.1"/>
    <property type="molecule type" value="Genomic_DNA"/>
</dbReference>
<evidence type="ECO:0000313" key="1">
    <source>
        <dbReference type="EMBL" id="XBH22968.1"/>
    </source>
</evidence>
<accession>A0AAU7E0F0</accession>
<protein>
    <recommendedName>
        <fullName evidence="2">ATP-grasp domain-containing protein</fullName>
    </recommendedName>
</protein>
<gene>
    <name evidence="1" type="ORF">V5R04_07085</name>
</gene>
<name>A0AAU7E0F0_9MICO</name>
<dbReference type="AlphaFoldDB" id="A0AAU7E0F0"/>
<evidence type="ECO:0008006" key="2">
    <source>
        <dbReference type="Google" id="ProtNLM"/>
    </source>
</evidence>
<sequence>MTYSPQAHDVLYVGGLRYPPADFEAPQYASILQAFQTVGWTQPTHNPDNKVGDREDWVEDGARILGGLAAYDHERLWVALGPTKARHIATGTVMDVRDVDKVTANIGVVHGVHRPFADEPDMQADRYYRTQTFKNHAGRKIELGHLNGAGGRDIRTIAADFFNAGHSSVFLKMTEAKMGLAKWERGQDVWELMGDSWVLIHQEGKPDAFLIQEFVALTFEYRFFVVDHMLVSGAGRVIEHTPLDNQGTRFCTGVRELASDVWDSVPGPVEFRLDLVDQYVALATKVVADFQVECPSMLEYTLDVAMSPSGPVIVELNGIRNSGLFANNAVTIAAARAKVRAAQAHVFRPVELPHGLSAVKV</sequence>
<organism evidence="1">
    <name type="scientific">Jonesiaceae bacterium BS-20</name>
    <dbReference type="NCBI Taxonomy" id="3120821"/>
    <lineage>
        <taxon>Bacteria</taxon>
        <taxon>Bacillati</taxon>
        <taxon>Actinomycetota</taxon>
        <taxon>Actinomycetes</taxon>
        <taxon>Micrococcales</taxon>
        <taxon>Jonesiaceae</taxon>
    </lineage>
</organism>
<reference evidence="1" key="1">
    <citation type="submission" date="2024-02" db="EMBL/GenBank/DDBJ databases">
        <title>Tomenella chthoni gen. nov. sp. nov., a member of the family Jonesiaceae isolated from bat guano.</title>
        <authorList>
            <person name="Miller S.L."/>
            <person name="King J."/>
            <person name="Sankaranarayanan K."/>
            <person name="Lawson P.A."/>
        </authorList>
    </citation>
    <scope>NUCLEOTIDE SEQUENCE</scope>
    <source>
        <strain evidence="1">BS-20</strain>
    </source>
</reference>